<dbReference type="GO" id="GO:0004694">
    <property type="term" value="F:eukaryotic translation initiation factor 2alpha kinase activity"/>
    <property type="evidence" value="ECO:0007669"/>
    <property type="project" value="TreeGrafter"/>
</dbReference>
<comment type="similarity">
    <text evidence="5">Belongs to the protein kinase superfamily. Ser/Thr protein kinase family. GCN2 subfamily.</text>
</comment>
<dbReference type="Proteomes" id="UP001328107">
    <property type="component" value="Unassembled WGS sequence"/>
</dbReference>
<dbReference type="InterPro" id="IPR017441">
    <property type="entry name" value="Protein_kinase_ATP_BS"/>
</dbReference>
<keyword evidence="3" id="KW-0418">Kinase</keyword>
<name>A0AAN4ZFL9_9BILA</name>
<keyword evidence="7" id="KW-0723">Serine/threonine-protein kinase</keyword>
<evidence type="ECO:0000313" key="10">
    <source>
        <dbReference type="Proteomes" id="UP001328107"/>
    </source>
</evidence>
<proteinExistence type="inferred from homology"/>
<dbReference type="Gene3D" id="1.10.510.10">
    <property type="entry name" value="Transferase(Phosphotransferase) domain 1"/>
    <property type="match status" value="1"/>
</dbReference>
<accession>A0AAN4ZFL9</accession>
<keyword evidence="10" id="KW-1185">Reference proteome</keyword>
<dbReference type="PANTHER" id="PTHR11042">
    <property type="entry name" value="EUKARYOTIC TRANSLATION INITIATION FACTOR 2-ALPHA KINASE EIF2-ALPHA KINASE -RELATED"/>
    <property type="match status" value="1"/>
</dbReference>
<dbReference type="PROSITE" id="PS50011">
    <property type="entry name" value="PROTEIN_KINASE_DOM"/>
    <property type="match status" value="1"/>
</dbReference>
<keyword evidence="4 6" id="KW-0067">ATP-binding</keyword>
<reference evidence="10" key="1">
    <citation type="submission" date="2022-10" db="EMBL/GenBank/DDBJ databases">
        <title>Genome assembly of Pristionchus species.</title>
        <authorList>
            <person name="Yoshida K."/>
            <person name="Sommer R.J."/>
        </authorList>
    </citation>
    <scope>NUCLEOTIDE SEQUENCE [LARGE SCALE GENOMIC DNA]</scope>
    <source>
        <strain evidence="10">RS5460</strain>
    </source>
</reference>
<organism evidence="9 10">
    <name type="scientific">Pristionchus mayeri</name>
    <dbReference type="NCBI Taxonomy" id="1317129"/>
    <lineage>
        <taxon>Eukaryota</taxon>
        <taxon>Metazoa</taxon>
        <taxon>Ecdysozoa</taxon>
        <taxon>Nematoda</taxon>
        <taxon>Chromadorea</taxon>
        <taxon>Rhabditida</taxon>
        <taxon>Rhabditina</taxon>
        <taxon>Diplogasteromorpha</taxon>
        <taxon>Diplogasteroidea</taxon>
        <taxon>Neodiplogasteridae</taxon>
        <taxon>Pristionchus</taxon>
    </lineage>
</organism>
<sequence length="356" mass="40412">QPFALNASMSSVIDSDSSFLSQFYSNFKPKKILGHGGFGCVFEAEKHVMERIILGRFAVKRIPLPRNENDIASALKEVEVLLNFDHKGIVKFYDAWTEQPPPGWQAFADGVMLGKLDNKVNVPIDCAFLYILMELCQFTLEDWLLRNDERDLEKIKTIFKQIASAVAYIHQKNYIHRDLKPSNILFVDDNTVKVCDLGIVTDRALAGDDSGQEVTMERTNAKGTQRYMAPEQMGLSEYSSKVDIFALGLILAEMCIVMNKEKADEVFNNYRSGVPNDVLEHFPEVEQFVALLTNLVDTERPNAEVIVRHEFLLPEDIARELRKYHGRIGVANLTNSQEASRNRIFESLTAGMRTKK</sequence>
<keyword evidence="1" id="KW-0808">Transferase</keyword>
<dbReference type="SUPFAM" id="SSF56112">
    <property type="entry name" value="Protein kinase-like (PK-like)"/>
    <property type="match status" value="1"/>
</dbReference>
<evidence type="ECO:0000259" key="8">
    <source>
        <dbReference type="PROSITE" id="PS50011"/>
    </source>
</evidence>
<dbReference type="InterPro" id="IPR008271">
    <property type="entry name" value="Ser/Thr_kinase_AS"/>
</dbReference>
<gene>
    <name evidence="9" type="ORF">PMAYCL1PPCAC_08426</name>
</gene>
<evidence type="ECO:0000256" key="2">
    <source>
        <dbReference type="ARBA" id="ARBA00022741"/>
    </source>
</evidence>
<evidence type="ECO:0000256" key="4">
    <source>
        <dbReference type="ARBA" id="ARBA00022840"/>
    </source>
</evidence>
<dbReference type="AlphaFoldDB" id="A0AAN4ZFL9"/>
<dbReference type="GO" id="GO:0005524">
    <property type="term" value="F:ATP binding"/>
    <property type="evidence" value="ECO:0007669"/>
    <property type="project" value="UniProtKB-UniRule"/>
</dbReference>
<feature type="binding site" evidence="6">
    <location>
        <position position="60"/>
    </location>
    <ligand>
        <name>ATP</name>
        <dbReference type="ChEBI" id="CHEBI:30616"/>
    </ligand>
</feature>
<feature type="domain" description="Protein kinase" evidence="8">
    <location>
        <begin position="27"/>
        <end position="312"/>
    </location>
</feature>
<evidence type="ECO:0000256" key="6">
    <source>
        <dbReference type="PROSITE-ProRule" id="PRU10141"/>
    </source>
</evidence>
<dbReference type="PROSITE" id="PS00108">
    <property type="entry name" value="PROTEIN_KINASE_ST"/>
    <property type="match status" value="1"/>
</dbReference>
<dbReference type="InterPro" id="IPR011009">
    <property type="entry name" value="Kinase-like_dom_sf"/>
</dbReference>
<evidence type="ECO:0000256" key="3">
    <source>
        <dbReference type="ARBA" id="ARBA00022777"/>
    </source>
</evidence>
<keyword evidence="2 6" id="KW-0547">Nucleotide-binding</keyword>
<evidence type="ECO:0000313" key="9">
    <source>
        <dbReference type="EMBL" id="GMR38231.1"/>
    </source>
</evidence>
<dbReference type="SMART" id="SM00220">
    <property type="entry name" value="S_TKc"/>
    <property type="match status" value="1"/>
</dbReference>
<dbReference type="Pfam" id="PF00069">
    <property type="entry name" value="Pkinase"/>
    <property type="match status" value="1"/>
</dbReference>
<evidence type="ECO:0000256" key="5">
    <source>
        <dbReference type="ARBA" id="ARBA00037982"/>
    </source>
</evidence>
<dbReference type="InterPro" id="IPR000719">
    <property type="entry name" value="Prot_kinase_dom"/>
</dbReference>
<feature type="non-terminal residue" evidence="9">
    <location>
        <position position="1"/>
    </location>
</feature>
<dbReference type="GO" id="GO:0005634">
    <property type="term" value="C:nucleus"/>
    <property type="evidence" value="ECO:0007669"/>
    <property type="project" value="TreeGrafter"/>
</dbReference>
<evidence type="ECO:0000256" key="1">
    <source>
        <dbReference type="ARBA" id="ARBA00022679"/>
    </source>
</evidence>
<protein>
    <recommendedName>
        <fullName evidence="8">Protein kinase domain-containing protein</fullName>
    </recommendedName>
</protein>
<dbReference type="InterPro" id="IPR050339">
    <property type="entry name" value="CC_SR_Kinase"/>
</dbReference>
<comment type="caution">
    <text evidence="9">The sequence shown here is derived from an EMBL/GenBank/DDBJ whole genome shotgun (WGS) entry which is preliminary data.</text>
</comment>
<evidence type="ECO:0000256" key="7">
    <source>
        <dbReference type="RuleBase" id="RU000304"/>
    </source>
</evidence>
<dbReference type="PROSITE" id="PS00107">
    <property type="entry name" value="PROTEIN_KINASE_ATP"/>
    <property type="match status" value="1"/>
</dbReference>
<dbReference type="Gene3D" id="3.30.200.20">
    <property type="entry name" value="Phosphorylase Kinase, domain 1"/>
    <property type="match status" value="1"/>
</dbReference>
<dbReference type="PANTHER" id="PTHR11042:SF91">
    <property type="entry name" value="EUKARYOTIC TRANSLATION INITIATION FACTOR 2-ALPHA KINASE"/>
    <property type="match status" value="1"/>
</dbReference>
<dbReference type="GO" id="GO:0005737">
    <property type="term" value="C:cytoplasm"/>
    <property type="evidence" value="ECO:0007669"/>
    <property type="project" value="TreeGrafter"/>
</dbReference>
<dbReference type="EMBL" id="BTRK01000002">
    <property type="protein sequence ID" value="GMR38231.1"/>
    <property type="molecule type" value="Genomic_DNA"/>
</dbReference>